<dbReference type="FunFam" id="3.40.390.10:FF:000043">
    <property type="entry name" value="Major allergen Asp F2"/>
    <property type="match status" value="1"/>
</dbReference>
<keyword evidence="2" id="KW-0325">Glycoprotein</keyword>
<dbReference type="GO" id="GO:0005178">
    <property type="term" value="F:integrin binding"/>
    <property type="evidence" value="ECO:0007669"/>
    <property type="project" value="TreeGrafter"/>
</dbReference>
<dbReference type="SMART" id="SM00906">
    <property type="entry name" value="Fungal_trans"/>
    <property type="match status" value="1"/>
</dbReference>
<protein>
    <recommendedName>
        <fullName evidence="7">Xylanolytic transcriptional activator regulatory domain-containing protein</fullName>
    </recommendedName>
</protein>
<evidence type="ECO:0000256" key="2">
    <source>
        <dbReference type="ARBA" id="ARBA00023180"/>
    </source>
</evidence>
<feature type="signal peptide" evidence="6">
    <location>
        <begin position="1"/>
        <end position="17"/>
    </location>
</feature>
<accession>A0A5C6SNW0</accession>
<dbReference type="Gene3D" id="3.40.390.10">
    <property type="entry name" value="Collagenase (Catalytic Domain)"/>
    <property type="match status" value="1"/>
</dbReference>
<keyword evidence="1 6" id="KW-0732">Signal</keyword>
<evidence type="ECO:0000256" key="5">
    <source>
        <dbReference type="SAM" id="MobiDB-lite"/>
    </source>
</evidence>
<dbReference type="PANTHER" id="PTHR39399">
    <property type="entry name" value="PROTEIN ZPS1"/>
    <property type="match status" value="1"/>
</dbReference>
<dbReference type="SUPFAM" id="SSF55486">
    <property type="entry name" value="Metalloproteases ('zincins'), catalytic domain"/>
    <property type="match status" value="1"/>
</dbReference>
<evidence type="ECO:0000256" key="1">
    <source>
        <dbReference type="ARBA" id="ARBA00022729"/>
    </source>
</evidence>
<dbReference type="AlphaFoldDB" id="A0A5C6SNW0"/>
<dbReference type="Pfam" id="PF13933">
    <property type="entry name" value="HRXXH"/>
    <property type="match status" value="1"/>
</dbReference>
<dbReference type="InterPro" id="IPR024079">
    <property type="entry name" value="MetalloPept_cat_dom_sf"/>
</dbReference>
<dbReference type="PANTHER" id="PTHR39399:SF1">
    <property type="entry name" value="PROTEIN ZPS1"/>
    <property type="match status" value="1"/>
</dbReference>
<evidence type="ECO:0000313" key="8">
    <source>
        <dbReference type="EMBL" id="TXC00170.1"/>
    </source>
</evidence>
<dbReference type="Pfam" id="PF04082">
    <property type="entry name" value="Fungal_trans"/>
    <property type="match status" value="1"/>
</dbReference>
<dbReference type="GO" id="GO:0005576">
    <property type="term" value="C:extracellular region"/>
    <property type="evidence" value="ECO:0007669"/>
    <property type="project" value="TreeGrafter"/>
</dbReference>
<dbReference type="CDD" id="cd12148">
    <property type="entry name" value="fungal_TF_MHR"/>
    <property type="match status" value="1"/>
</dbReference>
<comment type="caution">
    <text evidence="8">The sequence shown here is derived from an EMBL/GenBank/DDBJ whole genome shotgun (WGS) entry which is preliminary data.</text>
</comment>
<dbReference type="GO" id="GO:0009277">
    <property type="term" value="C:fungal-type cell wall"/>
    <property type="evidence" value="ECO:0007669"/>
    <property type="project" value="TreeGrafter"/>
</dbReference>
<feature type="domain" description="Xylanolytic transcriptional activator regulatory" evidence="7">
    <location>
        <begin position="482"/>
        <end position="560"/>
    </location>
</feature>
<dbReference type="Proteomes" id="UP000321331">
    <property type="component" value="Unassembled WGS sequence"/>
</dbReference>
<evidence type="ECO:0000256" key="4">
    <source>
        <dbReference type="ARBA" id="ARBA00060890"/>
    </source>
</evidence>
<feature type="chain" id="PRO_5022883300" description="Xylanolytic transcriptional activator regulatory domain-containing protein" evidence="6">
    <location>
        <begin position="18"/>
        <end position="798"/>
    </location>
</feature>
<proteinExistence type="inferred from homology"/>
<dbReference type="GO" id="GO:0008270">
    <property type="term" value="F:zinc ion binding"/>
    <property type="evidence" value="ECO:0007669"/>
    <property type="project" value="InterPro"/>
</dbReference>
<evidence type="ECO:0000259" key="7">
    <source>
        <dbReference type="SMART" id="SM00906"/>
    </source>
</evidence>
<reference evidence="8 9" key="1">
    <citation type="submission" date="2019-07" db="EMBL/GenBank/DDBJ databases">
        <title>The First High-Quality Draft Genome Sequence of the Causal Agent of the Current Panama Disease Epidemic.</title>
        <authorList>
            <person name="Warmington R.J."/>
            <person name="Kay W."/>
            <person name="Jeffries A."/>
            <person name="Bebber D."/>
            <person name="Moore K."/>
            <person name="Studholme D.J."/>
        </authorList>
    </citation>
    <scope>NUCLEOTIDE SEQUENCE [LARGE SCALE GENOMIC DNA]</scope>
    <source>
        <strain evidence="8 9">TR4</strain>
    </source>
</reference>
<dbReference type="InterPro" id="IPR029482">
    <property type="entry name" value="HRXXH"/>
</dbReference>
<dbReference type="InterPro" id="IPR007219">
    <property type="entry name" value="XnlR_reg_dom"/>
</dbReference>
<keyword evidence="3" id="KW-0539">Nucleus</keyword>
<sequence>MMFKTTAVALLLGAATATPIFGRAETSQTKSAPQTTATNSVYDWSEGWAKDYPIHQSCNATLRRQLVNALDETVQLAQHAKDHLLRWGNESEFKQKYFGNGSTATPIGWYDRVINANKAGMLFRCDDPDKNCATQDKWAGHWRGDNATTETVICPLSFEIRRSLDSVCGLGYTVAQSKLNTFWATDLLHRVLHVPTISEGIVDHFAEDYAEALELAKTDPSKSVIDSDALQYFAIDVYAYDIAAPGEGCTGEAEEKETPTKADSAKPSATKEAPKDYIKSLEDRVAELELALRSQGIDTESVAGSRVSQDALESTPEAPHSSDLNLLGLLVPKPVDLQHPEDSGYHALLDSITIPETIKFPPKPTAIQLTATYFEHSNFFSPVLDEESFHSTIAALYQEQLTPDQDTSVQKFQLCMVLAIAIRLLNRTDSAVPTVASDSFFASAIGILTKRPQATWKGDLQHLQNLLLVVQYTIFASNLSAAWHFIGLATRLAIDLDLLNETRLSVTNSAHESDAEVNQRRRVFWSTYILETNLCVILNRPRSIPDEAIFTPLPSTSGPESSSPLANHCVLFRQLEYEIFHTLNYKPPANGNFFDYKAWKMGMKNRLMDWHANVPPVDATSKLAPQNFFDGALYMTLVSLFSPSRHFPHLSEEELRDLAQYASTSIELYKEGFKEGKLRFYWRTTPNLFQSGAALIHCIKSLTLQGAVFDVNALKSRVSVCSTVLWGMAERYPPGASYRDRFDEMSATIDEMASELPMDISSEFLFGHNVVPSLDLDGTATLWTTTPPTLDPWIFDQT</sequence>
<name>A0A5C6SNW0_FUSOC</name>
<evidence type="ECO:0000256" key="3">
    <source>
        <dbReference type="ARBA" id="ARBA00023242"/>
    </source>
</evidence>
<comment type="similarity">
    <text evidence="4">Belongs to the ZPS1 family.</text>
</comment>
<organism evidence="8 9">
    <name type="scientific">Fusarium oxysporum f. sp. cubense</name>
    <dbReference type="NCBI Taxonomy" id="61366"/>
    <lineage>
        <taxon>Eukaryota</taxon>
        <taxon>Fungi</taxon>
        <taxon>Dikarya</taxon>
        <taxon>Ascomycota</taxon>
        <taxon>Pezizomycotina</taxon>
        <taxon>Sordariomycetes</taxon>
        <taxon>Hypocreomycetidae</taxon>
        <taxon>Hypocreales</taxon>
        <taxon>Nectriaceae</taxon>
        <taxon>Fusarium</taxon>
        <taxon>Fusarium oxysporum species complex</taxon>
    </lineage>
</organism>
<evidence type="ECO:0000313" key="9">
    <source>
        <dbReference type="Proteomes" id="UP000321331"/>
    </source>
</evidence>
<feature type="region of interest" description="Disordered" evidence="5">
    <location>
        <begin position="299"/>
        <end position="323"/>
    </location>
</feature>
<evidence type="ECO:0000256" key="6">
    <source>
        <dbReference type="SAM" id="SignalP"/>
    </source>
</evidence>
<gene>
    <name evidence="8" type="ORF">FocTR4_00014503</name>
</gene>
<dbReference type="CDD" id="cd11307">
    <property type="entry name" value="M35_Asp_f2_like"/>
    <property type="match status" value="1"/>
</dbReference>
<dbReference type="GO" id="GO:0008237">
    <property type="term" value="F:metallopeptidase activity"/>
    <property type="evidence" value="ECO:0007669"/>
    <property type="project" value="InterPro"/>
</dbReference>
<dbReference type="CDD" id="cd14723">
    <property type="entry name" value="ZIP_Ppr1"/>
    <property type="match status" value="1"/>
</dbReference>
<dbReference type="GO" id="GO:0006351">
    <property type="term" value="P:DNA-templated transcription"/>
    <property type="evidence" value="ECO:0007669"/>
    <property type="project" value="InterPro"/>
</dbReference>
<feature type="region of interest" description="Disordered" evidence="5">
    <location>
        <begin position="249"/>
        <end position="276"/>
    </location>
</feature>
<dbReference type="EMBL" id="VMNF01000011">
    <property type="protein sequence ID" value="TXC00170.1"/>
    <property type="molecule type" value="Genomic_DNA"/>
</dbReference>
<dbReference type="InterPro" id="IPR039124">
    <property type="entry name" value="PRA1-like"/>
</dbReference>
<dbReference type="GO" id="GO:0009986">
    <property type="term" value="C:cell surface"/>
    <property type="evidence" value="ECO:0007669"/>
    <property type="project" value="TreeGrafter"/>
</dbReference>
<dbReference type="GO" id="GO:0003677">
    <property type="term" value="F:DNA binding"/>
    <property type="evidence" value="ECO:0007669"/>
    <property type="project" value="InterPro"/>
</dbReference>